<dbReference type="PANTHER" id="PTHR42254:SF1">
    <property type="entry name" value="CALCINEURIN-LIKE PHOSPHOESTERASE DOMAIN-CONTAINING PROTEIN"/>
    <property type="match status" value="1"/>
</dbReference>
<reference evidence="2 3" key="1">
    <citation type="journal article" date="2004" name="Science">
        <title>The genome of the diatom Thalassiosira pseudonana: ecology, evolution, and metabolism.</title>
        <authorList>
            <person name="Armbrust E.V."/>
            <person name="Berges J.A."/>
            <person name="Bowler C."/>
            <person name="Green B.R."/>
            <person name="Martinez D."/>
            <person name="Putnam N.H."/>
            <person name="Zhou S."/>
            <person name="Allen A.E."/>
            <person name="Apt K.E."/>
            <person name="Bechner M."/>
            <person name="Brzezinski M.A."/>
            <person name="Chaal B.K."/>
            <person name="Chiovitti A."/>
            <person name="Davis A.K."/>
            <person name="Demarest M.S."/>
            <person name="Detter J.C."/>
            <person name="Glavina T."/>
            <person name="Goodstein D."/>
            <person name="Hadi M.Z."/>
            <person name="Hellsten U."/>
            <person name="Hildebrand M."/>
            <person name="Jenkins B.D."/>
            <person name="Jurka J."/>
            <person name="Kapitonov V.V."/>
            <person name="Kroger N."/>
            <person name="Lau W.W."/>
            <person name="Lane T.W."/>
            <person name="Larimer F.W."/>
            <person name="Lippmeier J.C."/>
            <person name="Lucas S."/>
            <person name="Medina M."/>
            <person name="Montsant A."/>
            <person name="Obornik M."/>
            <person name="Parker M.S."/>
            <person name="Palenik B."/>
            <person name="Pazour G.J."/>
            <person name="Richardson P.M."/>
            <person name="Rynearson T.A."/>
            <person name="Saito M.A."/>
            <person name="Schwartz D.C."/>
            <person name="Thamatrakoln K."/>
            <person name="Valentin K."/>
            <person name="Vardi A."/>
            <person name="Wilkerson F.P."/>
            <person name="Rokhsar D.S."/>
        </authorList>
    </citation>
    <scope>NUCLEOTIDE SEQUENCE [LARGE SCALE GENOMIC DNA]</scope>
    <source>
        <strain evidence="2 3">CCMP1335</strain>
    </source>
</reference>
<organism evidence="2 3">
    <name type="scientific">Thalassiosira pseudonana</name>
    <name type="common">Marine diatom</name>
    <name type="synonym">Cyclotella nana</name>
    <dbReference type="NCBI Taxonomy" id="35128"/>
    <lineage>
        <taxon>Eukaryota</taxon>
        <taxon>Sar</taxon>
        <taxon>Stramenopiles</taxon>
        <taxon>Ochrophyta</taxon>
        <taxon>Bacillariophyta</taxon>
        <taxon>Coscinodiscophyceae</taxon>
        <taxon>Thalassiosirophycidae</taxon>
        <taxon>Thalassiosirales</taxon>
        <taxon>Thalassiosiraceae</taxon>
        <taxon>Thalassiosira</taxon>
    </lineage>
</organism>
<dbReference type="OMA" id="NRIAHES"/>
<reference evidence="2 3" key="2">
    <citation type="journal article" date="2008" name="Nature">
        <title>The Phaeodactylum genome reveals the evolutionary history of diatom genomes.</title>
        <authorList>
            <person name="Bowler C."/>
            <person name="Allen A.E."/>
            <person name="Badger J.H."/>
            <person name="Grimwood J."/>
            <person name="Jabbari K."/>
            <person name="Kuo A."/>
            <person name="Maheswari U."/>
            <person name="Martens C."/>
            <person name="Maumus F."/>
            <person name="Otillar R.P."/>
            <person name="Rayko E."/>
            <person name="Salamov A."/>
            <person name="Vandepoele K."/>
            <person name="Beszteri B."/>
            <person name="Gruber A."/>
            <person name="Heijde M."/>
            <person name="Katinka M."/>
            <person name="Mock T."/>
            <person name="Valentin K."/>
            <person name="Verret F."/>
            <person name="Berges J.A."/>
            <person name="Brownlee C."/>
            <person name="Cadoret J.P."/>
            <person name="Chiovitti A."/>
            <person name="Choi C.J."/>
            <person name="Coesel S."/>
            <person name="De Martino A."/>
            <person name="Detter J.C."/>
            <person name="Durkin C."/>
            <person name="Falciatore A."/>
            <person name="Fournet J."/>
            <person name="Haruta M."/>
            <person name="Huysman M.J."/>
            <person name="Jenkins B.D."/>
            <person name="Jiroutova K."/>
            <person name="Jorgensen R.E."/>
            <person name="Joubert Y."/>
            <person name="Kaplan A."/>
            <person name="Kroger N."/>
            <person name="Kroth P.G."/>
            <person name="La Roche J."/>
            <person name="Lindquist E."/>
            <person name="Lommer M."/>
            <person name="Martin-Jezequel V."/>
            <person name="Lopez P.J."/>
            <person name="Lucas S."/>
            <person name="Mangogna M."/>
            <person name="McGinnis K."/>
            <person name="Medlin L.K."/>
            <person name="Montsant A."/>
            <person name="Oudot-Le Secq M.P."/>
            <person name="Napoli C."/>
            <person name="Obornik M."/>
            <person name="Parker M.S."/>
            <person name="Petit J.L."/>
            <person name="Porcel B.M."/>
            <person name="Poulsen N."/>
            <person name="Robison M."/>
            <person name="Rychlewski L."/>
            <person name="Rynearson T.A."/>
            <person name="Schmutz J."/>
            <person name="Shapiro H."/>
            <person name="Siaut M."/>
            <person name="Stanley M."/>
            <person name="Sussman M.R."/>
            <person name="Taylor A.R."/>
            <person name="Vardi A."/>
            <person name="von Dassow P."/>
            <person name="Vyverman W."/>
            <person name="Willis A."/>
            <person name="Wyrwicz L.S."/>
            <person name="Rokhsar D.S."/>
            <person name="Weissenbach J."/>
            <person name="Armbrust E.V."/>
            <person name="Green B.R."/>
            <person name="Van de Peer Y."/>
            <person name="Grigoriev I.V."/>
        </authorList>
    </citation>
    <scope>NUCLEOTIDE SEQUENCE [LARGE SCALE GENOMIC DNA]</scope>
    <source>
        <strain evidence="2 3">CCMP1335</strain>
    </source>
</reference>
<accession>B8C1D8</accession>
<evidence type="ECO:0000313" key="3">
    <source>
        <dbReference type="Proteomes" id="UP000001449"/>
    </source>
</evidence>
<dbReference type="eggNOG" id="ENOG502S3QW">
    <property type="taxonomic scope" value="Eukaryota"/>
</dbReference>
<evidence type="ECO:0008006" key="4">
    <source>
        <dbReference type="Google" id="ProtNLM"/>
    </source>
</evidence>
<sequence>MLAVIRPSLLRGHRISGISCGNTCPDAADDTSDAHRQQQHQPITITFLTDVEGDGLYFDRFVHHSKVLGFKSRTPSFGRYEQNRNYDNNGTEKALLEWNLGEWDDEYFPYDKEVVFLDEELGTTMLVYGGDIWDKGGADLYVMRQLLSLYRRCPDRVHFLMGNRDINKLRIVDELGIAGLNDRTLPYHGGVYWLRGTGVLGDPLTQIDREENAQHNQHRESIVPSESAAERLKWMLQKTMGSVDAFELRRRELGRERSAIMSSSTAFSSRYSEQPTRDTTGDDSTVYYVSDGEVAQSYIRSCDPISGIMFQYLARAKLAVRFGPALFIHGALPFTPHDNLTFPTPWIIQRSKPMAQSLTEWIDELNNFASCQISAWRAHGQYLQRKQLVSHDGIWATEGGYSNISPGGRQFGDLLQYGMNTLPDRSKNSTVVYGSWMKDGMPRGDLFGDENELDAWSSFLQREGIEVIATGHKPVGDMPWPIQIPSEDATEDKQRRCWIIPCDTSFSGDTVWVSNNSSDERSNLGRGSGRSGRGDVAFCETLVQNCPTSGTTVSVEMQGCLSDGTYYESGNLMEASEDNVMVGRLTAESFEYRDEQSKGAKRGVFWVKGRVDERMLISRGKGFSVWNAVVDPREL</sequence>
<dbReference type="PANTHER" id="PTHR42254">
    <property type="entry name" value="METALLOPHOS DOMAIN-CONTAINING PROTEIN"/>
    <property type="match status" value="1"/>
</dbReference>
<keyword evidence="3" id="KW-1185">Reference proteome</keyword>
<feature type="region of interest" description="Disordered" evidence="1">
    <location>
        <begin position="264"/>
        <end position="284"/>
    </location>
</feature>
<dbReference type="GeneID" id="7452613"/>
<dbReference type="InParanoid" id="B8C1D8"/>
<dbReference type="STRING" id="35128.B8C1D8"/>
<dbReference type="Gene3D" id="3.60.21.10">
    <property type="match status" value="1"/>
</dbReference>
<proteinExistence type="predicted"/>
<gene>
    <name evidence="2" type="ORF">THAPSDRAFT_22167</name>
</gene>
<evidence type="ECO:0000256" key="1">
    <source>
        <dbReference type="SAM" id="MobiDB-lite"/>
    </source>
</evidence>
<dbReference type="InterPro" id="IPR029052">
    <property type="entry name" value="Metallo-depent_PP-like"/>
</dbReference>
<dbReference type="PaxDb" id="35128-Thaps22167"/>
<dbReference type="Proteomes" id="UP000001449">
    <property type="component" value="Chromosome 4"/>
</dbReference>
<name>B8C1D8_THAPS</name>
<protein>
    <recommendedName>
        <fullName evidence="4">Calcineurin-like phosphoesterase domain-containing protein</fullName>
    </recommendedName>
</protein>
<dbReference type="AlphaFoldDB" id="B8C1D8"/>
<dbReference type="RefSeq" id="XP_002289687.1">
    <property type="nucleotide sequence ID" value="XM_002289651.1"/>
</dbReference>
<dbReference type="EMBL" id="CM000641">
    <property type="protein sequence ID" value="EED93224.1"/>
    <property type="molecule type" value="Genomic_DNA"/>
</dbReference>
<evidence type="ECO:0000313" key="2">
    <source>
        <dbReference type="EMBL" id="EED93224.1"/>
    </source>
</evidence>
<dbReference type="KEGG" id="tps:THAPSDRAFT_22167"/>
<dbReference type="HOGENOM" id="CLU_431204_0_0_1"/>
<dbReference type="SUPFAM" id="SSF56300">
    <property type="entry name" value="Metallo-dependent phosphatases"/>
    <property type="match status" value="1"/>
</dbReference>